<dbReference type="EMBL" id="JACVHF010000095">
    <property type="protein sequence ID" value="MBC9786746.1"/>
    <property type="molecule type" value="Genomic_DNA"/>
</dbReference>
<dbReference type="Proteomes" id="UP000617402">
    <property type="component" value="Unassembled WGS sequence"/>
</dbReference>
<protein>
    <submittedName>
        <fullName evidence="1">Uncharacterized protein</fullName>
    </submittedName>
</protein>
<evidence type="ECO:0000313" key="1">
    <source>
        <dbReference type="EMBL" id="MBC9786746.1"/>
    </source>
</evidence>
<gene>
    <name evidence="1" type="ORF">H1S01_20210</name>
</gene>
<proteinExistence type="predicted"/>
<organism evidence="1 2">
    <name type="scientific">Heliobacterium chlorum</name>
    <dbReference type="NCBI Taxonomy" id="2698"/>
    <lineage>
        <taxon>Bacteria</taxon>
        <taxon>Bacillati</taxon>
        <taxon>Bacillota</taxon>
        <taxon>Clostridia</taxon>
        <taxon>Eubacteriales</taxon>
        <taxon>Heliobacteriaceae</taxon>
        <taxon>Heliobacterium</taxon>
    </lineage>
</organism>
<name>A0ABR7T9W5_HELCL</name>
<evidence type="ECO:0000313" key="2">
    <source>
        <dbReference type="Proteomes" id="UP000617402"/>
    </source>
</evidence>
<sequence length="133" mass="15603">MGYMSDLTKRKNYNELHDKLMNFSRSMATSIKDPGNFTPGPARVRLLLQLLCSNMKIKPEDFDKDLVQYLTDIMTEHIRSYEEFKKEFGENDQNFYNQLFAESILGSDEIWENIIGREDTEDTGLRDKPQSIH</sequence>
<comment type="caution">
    <text evidence="1">The sequence shown here is derived from an EMBL/GenBank/DDBJ whole genome shotgun (WGS) entry which is preliminary data.</text>
</comment>
<dbReference type="RefSeq" id="WP_188042161.1">
    <property type="nucleotide sequence ID" value="NZ_JACVHF010000095.1"/>
</dbReference>
<reference evidence="1 2" key="1">
    <citation type="submission" date="2020-07" db="EMBL/GenBank/DDBJ databases">
        <title>Draft whole-genome sequence of Heliobacterium chlorum DSM 3682, type strain.</title>
        <authorList>
            <person name="Kyndt J.A."/>
            <person name="Meyer T.E."/>
            <person name="Imhoff J.F."/>
        </authorList>
    </citation>
    <scope>NUCLEOTIDE SEQUENCE [LARGE SCALE GENOMIC DNA]</scope>
    <source>
        <strain evidence="1 2">DSM 3682</strain>
    </source>
</reference>
<accession>A0ABR7T9W5</accession>
<keyword evidence="2" id="KW-1185">Reference proteome</keyword>